<comment type="caution">
    <text evidence="3">The sequence shown here is derived from an EMBL/GenBank/DDBJ whole genome shotgun (WGS) entry which is preliminary data.</text>
</comment>
<proteinExistence type="predicted"/>
<feature type="transmembrane region" description="Helical" evidence="2">
    <location>
        <begin position="237"/>
        <end position="258"/>
    </location>
</feature>
<name>A0A0R2KTH3_9LACO</name>
<reference evidence="3 4" key="1">
    <citation type="journal article" date="2015" name="Genome Announc.">
        <title>Expanding the biotechnology potential of lactobacilli through comparative genomics of 213 strains and associated genera.</title>
        <authorList>
            <person name="Sun Z."/>
            <person name="Harris H.M."/>
            <person name="McCann A."/>
            <person name="Guo C."/>
            <person name="Argimon S."/>
            <person name="Zhang W."/>
            <person name="Yang X."/>
            <person name="Jeffery I.B."/>
            <person name="Cooney J.C."/>
            <person name="Kagawa T.F."/>
            <person name="Liu W."/>
            <person name="Song Y."/>
            <person name="Salvetti E."/>
            <person name="Wrobel A."/>
            <person name="Rasinkangas P."/>
            <person name="Parkhill J."/>
            <person name="Rea M.C."/>
            <person name="O'Sullivan O."/>
            <person name="Ritari J."/>
            <person name="Douillard F.P."/>
            <person name="Paul Ross R."/>
            <person name="Yang R."/>
            <person name="Briner A.E."/>
            <person name="Felis G.E."/>
            <person name="de Vos W.M."/>
            <person name="Barrangou R."/>
            <person name="Klaenhammer T.R."/>
            <person name="Caufield P.W."/>
            <person name="Cui Y."/>
            <person name="Zhang H."/>
            <person name="O'Toole P.W."/>
        </authorList>
    </citation>
    <scope>NUCLEOTIDE SEQUENCE [LARGE SCALE GENOMIC DNA]</scope>
    <source>
        <strain evidence="3 4">DSM 22408</strain>
    </source>
</reference>
<feature type="region of interest" description="Disordered" evidence="1">
    <location>
        <begin position="1"/>
        <end position="34"/>
    </location>
</feature>
<dbReference type="EMBL" id="JQBZ01000007">
    <property type="protein sequence ID" value="KRN89978.1"/>
    <property type="molecule type" value="Genomic_DNA"/>
</dbReference>
<evidence type="ECO:0000256" key="2">
    <source>
        <dbReference type="SAM" id="Phobius"/>
    </source>
</evidence>
<evidence type="ECO:0000313" key="4">
    <source>
        <dbReference type="Proteomes" id="UP000051500"/>
    </source>
</evidence>
<feature type="transmembrane region" description="Helical" evidence="2">
    <location>
        <begin position="176"/>
        <end position="194"/>
    </location>
</feature>
<gene>
    <name evidence="3" type="ORF">IV53_GL001096</name>
</gene>
<evidence type="ECO:0000256" key="1">
    <source>
        <dbReference type="SAM" id="MobiDB-lite"/>
    </source>
</evidence>
<feature type="transmembrane region" description="Helical" evidence="2">
    <location>
        <begin position="143"/>
        <end position="164"/>
    </location>
</feature>
<sequence length="266" mass="30190">MTEENQDLKNSTNSDEVTKVDPNQVEIITNDNQERDRTKINDQKEVLSAETQAKIADLTAKSKDGLVALKNESQEVLQENIIPKGKEYFEQAVKKYDDRLIKIIYLVIYGILLFTIFFTYKASSGARNATYAELIERIQNIDLGLTMLNVVAGLLIVAIAYAYFSGKKKNMKFANIQNNIGIFVAGAIIFTNLVTSEYRHTVKEIKAILTENLSFNNIYRALHLIEQDHTMSTQGHLLGLMLQMFGGVSIVMIIYLGYKLYKMQKK</sequence>
<dbReference type="AlphaFoldDB" id="A0A0R2KTH3"/>
<dbReference type="RefSeq" id="WP_027106739.1">
    <property type="nucleotide sequence ID" value="NZ_AUHP01000017.1"/>
</dbReference>
<evidence type="ECO:0000313" key="3">
    <source>
        <dbReference type="EMBL" id="KRN89978.1"/>
    </source>
</evidence>
<keyword evidence="2" id="KW-0472">Membrane</keyword>
<organism evidence="3 4">
    <name type="scientific">Ligilactobacillus ceti DSM 22408</name>
    <dbReference type="NCBI Taxonomy" id="1122146"/>
    <lineage>
        <taxon>Bacteria</taxon>
        <taxon>Bacillati</taxon>
        <taxon>Bacillota</taxon>
        <taxon>Bacilli</taxon>
        <taxon>Lactobacillales</taxon>
        <taxon>Lactobacillaceae</taxon>
        <taxon>Ligilactobacillus</taxon>
    </lineage>
</organism>
<feature type="transmembrane region" description="Helical" evidence="2">
    <location>
        <begin position="103"/>
        <end position="123"/>
    </location>
</feature>
<keyword evidence="4" id="KW-1185">Reference proteome</keyword>
<accession>A0A0R2KTH3</accession>
<keyword evidence="2" id="KW-0812">Transmembrane</keyword>
<keyword evidence="2" id="KW-1133">Transmembrane helix</keyword>
<protein>
    <submittedName>
        <fullName evidence="3">Uncharacterized protein</fullName>
    </submittedName>
</protein>
<dbReference type="Proteomes" id="UP000051500">
    <property type="component" value="Unassembled WGS sequence"/>
</dbReference>
<dbReference type="PATRIC" id="fig|1122146.4.peg.1133"/>